<evidence type="ECO:0000256" key="3">
    <source>
        <dbReference type="ARBA" id="ARBA00010031"/>
    </source>
</evidence>
<evidence type="ECO:0000259" key="15">
    <source>
        <dbReference type="PROSITE" id="PS52012"/>
    </source>
</evidence>
<dbReference type="GO" id="GO:0046872">
    <property type="term" value="F:metal ion binding"/>
    <property type="evidence" value="ECO:0007669"/>
    <property type="project" value="UniProtKB-KW"/>
</dbReference>
<evidence type="ECO:0000313" key="16">
    <source>
        <dbReference type="EMBL" id="KAK0437846.1"/>
    </source>
</evidence>
<keyword evidence="4" id="KW-1003">Cell membrane</keyword>
<name>A0AA39J9T0_9AGAR</name>
<sequence length="162" mass="15774">MRFSLTVFSALFVTAWGSMLLDRQASLPACALPCITNVDYGSCSPSDNACLCKSATYVNTTTTCIESSCTGSDLTTAIATAQALCAEVGVTFSSTSLPTGSATSASSGGSVAASTTASSSRASSTSASAASSQTSQTGGALGLKSAQGLIGIAGAGVLALLL</sequence>
<organism evidence="16 17">
    <name type="scientific">Armillaria borealis</name>
    <dbReference type="NCBI Taxonomy" id="47425"/>
    <lineage>
        <taxon>Eukaryota</taxon>
        <taxon>Fungi</taxon>
        <taxon>Dikarya</taxon>
        <taxon>Basidiomycota</taxon>
        <taxon>Agaricomycotina</taxon>
        <taxon>Agaricomycetes</taxon>
        <taxon>Agaricomycetidae</taxon>
        <taxon>Agaricales</taxon>
        <taxon>Marasmiineae</taxon>
        <taxon>Physalacriaceae</taxon>
        <taxon>Armillaria</taxon>
    </lineage>
</organism>
<dbReference type="EMBL" id="JAUEPT010000046">
    <property type="protein sequence ID" value="KAK0437846.1"/>
    <property type="molecule type" value="Genomic_DNA"/>
</dbReference>
<evidence type="ECO:0000256" key="8">
    <source>
        <dbReference type="ARBA" id="ARBA00022729"/>
    </source>
</evidence>
<evidence type="ECO:0000256" key="13">
    <source>
        <dbReference type="ARBA" id="ARBA00023288"/>
    </source>
</evidence>
<dbReference type="PANTHER" id="PTHR37928:SF2">
    <property type="entry name" value="GPI ANCHORED CFEM DOMAIN PROTEIN (AFU_ORTHOLOGUE AFUA_6G10580)"/>
    <property type="match status" value="1"/>
</dbReference>
<evidence type="ECO:0000256" key="12">
    <source>
        <dbReference type="ARBA" id="ARBA00023180"/>
    </source>
</evidence>
<evidence type="ECO:0000256" key="10">
    <source>
        <dbReference type="ARBA" id="ARBA00023136"/>
    </source>
</evidence>
<comment type="caution">
    <text evidence="16">The sequence shown here is derived from an EMBL/GenBank/DDBJ whole genome shotgun (WGS) entry which is preliminary data.</text>
</comment>
<dbReference type="PANTHER" id="PTHR37928">
    <property type="entry name" value="CFEM DOMAIN PROTEIN (AFU_ORTHOLOGUE AFUA_6G14090)"/>
    <property type="match status" value="1"/>
</dbReference>
<evidence type="ECO:0000256" key="4">
    <source>
        <dbReference type="ARBA" id="ARBA00022475"/>
    </source>
</evidence>
<feature type="chain" id="PRO_5041431568" description="CFEM domain-containing protein" evidence="14">
    <location>
        <begin position="18"/>
        <end position="162"/>
    </location>
</feature>
<keyword evidence="5" id="KW-0964">Secreted</keyword>
<evidence type="ECO:0000256" key="14">
    <source>
        <dbReference type="SAM" id="SignalP"/>
    </source>
</evidence>
<keyword evidence="13" id="KW-0449">Lipoprotein</keyword>
<dbReference type="InterPro" id="IPR051735">
    <property type="entry name" value="CFEM_domain"/>
</dbReference>
<gene>
    <name evidence="16" type="ORF">EV421DRAFT_997637</name>
</gene>
<keyword evidence="10" id="KW-0472">Membrane</keyword>
<dbReference type="GO" id="GO:0005886">
    <property type="term" value="C:plasma membrane"/>
    <property type="evidence" value="ECO:0007669"/>
    <property type="project" value="UniProtKB-SubCell"/>
</dbReference>
<feature type="signal peptide" evidence="14">
    <location>
        <begin position="1"/>
        <end position="17"/>
    </location>
</feature>
<dbReference type="Proteomes" id="UP001175226">
    <property type="component" value="Unassembled WGS sequence"/>
</dbReference>
<comment type="similarity">
    <text evidence="3">Belongs to the RBT5 family.</text>
</comment>
<comment type="subcellular location">
    <subcellularLocation>
        <location evidence="1">Cell membrane</location>
        <topology evidence="1">Lipid-anchor</topology>
        <topology evidence="1">GPI-anchor</topology>
    </subcellularLocation>
    <subcellularLocation>
        <location evidence="2">Secreted</location>
    </subcellularLocation>
</comment>
<evidence type="ECO:0000256" key="2">
    <source>
        <dbReference type="ARBA" id="ARBA00004613"/>
    </source>
</evidence>
<keyword evidence="8 14" id="KW-0732">Signal</keyword>
<reference evidence="16" key="1">
    <citation type="submission" date="2023-06" db="EMBL/GenBank/DDBJ databases">
        <authorList>
            <consortium name="Lawrence Berkeley National Laboratory"/>
            <person name="Ahrendt S."/>
            <person name="Sahu N."/>
            <person name="Indic B."/>
            <person name="Wong-Bajracharya J."/>
            <person name="Merenyi Z."/>
            <person name="Ke H.-M."/>
            <person name="Monk M."/>
            <person name="Kocsube S."/>
            <person name="Drula E."/>
            <person name="Lipzen A."/>
            <person name="Balint B."/>
            <person name="Henrissat B."/>
            <person name="Andreopoulos B."/>
            <person name="Martin F.M."/>
            <person name="Harder C.B."/>
            <person name="Rigling D."/>
            <person name="Ford K.L."/>
            <person name="Foster G.D."/>
            <person name="Pangilinan J."/>
            <person name="Papanicolaou A."/>
            <person name="Barry K."/>
            <person name="LaButti K."/>
            <person name="Viragh M."/>
            <person name="Koriabine M."/>
            <person name="Yan M."/>
            <person name="Riley R."/>
            <person name="Champramary S."/>
            <person name="Plett K.L."/>
            <person name="Tsai I.J."/>
            <person name="Slot J."/>
            <person name="Sipos G."/>
            <person name="Plett J."/>
            <person name="Nagy L.G."/>
            <person name="Grigoriev I.V."/>
        </authorList>
    </citation>
    <scope>NUCLEOTIDE SEQUENCE</scope>
    <source>
        <strain evidence="16">FPL87.14</strain>
    </source>
</reference>
<keyword evidence="17" id="KW-1185">Reference proteome</keyword>
<keyword evidence="11" id="KW-1015">Disulfide bond</keyword>
<dbReference type="GO" id="GO:0005576">
    <property type="term" value="C:extracellular region"/>
    <property type="evidence" value="ECO:0007669"/>
    <property type="project" value="UniProtKB-SubCell"/>
</dbReference>
<evidence type="ECO:0000256" key="11">
    <source>
        <dbReference type="ARBA" id="ARBA00023157"/>
    </source>
</evidence>
<keyword evidence="7" id="KW-0479">Metal-binding</keyword>
<evidence type="ECO:0000256" key="7">
    <source>
        <dbReference type="ARBA" id="ARBA00022723"/>
    </source>
</evidence>
<dbReference type="InterPro" id="IPR008427">
    <property type="entry name" value="Extracellular_membr_CFEM_dom"/>
</dbReference>
<evidence type="ECO:0000256" key="1">
    <source>
        <dbReference type="ARBA" id="ARBA00004609"/>
    </source>
</evidence>
<evidence type="ECO:0000256" key="6">
    <source>
        <dbReference type="ARBA" id="ARBA00022617"/>
    </source>
</evidence>
<protein>
    <recommendedName>
        <fullName evidence="15">CFEM domain-containing protein</fullName>
    </recommendedName>
</protein>
<feature type="domain" description="CFEM" evidence="15">
    <location>
        <begin position="3"/>
        <end position="112"/>
    </location>
</feature>
<keyword evidence="12" id="KW-0325">Glycoprotein</keyword>
<dbReference type="Pfam" id="PF05730">
    <property type="entry name" value="CFEM"/>
    <property type="match status" value="1"/>
</dbReference>
<keyword evidence="6" id="KW-0349">Heme</keyword>
<evidence type="ECO:0000313" key="17">
    <source>
        <dbReference type="Proteomes" id="UP001175226"/>
    </source>
</evidence>
<dbReference type="AlphaFoldDB" id="A0AA39J9T0"/>
<accession>A0AA39J9T0</accession>
<proteinExistence type="inferred from homology"/>
<evidence type="ECO:0000256" key="5">
    <source>
        <dbReference type="ARBA" id="ARBA00022525"/>
    </source>
</evidence>
<dbReference type="PROSITE" id="PS52012">
    <property type="entry name" value="CFEM"/>
    <property type="match status" value="1"/>
</dbReference>
<keyword evidence="9" id="KW-0408">Iron</keyword>
<evidence type="ECO:0000256" key="9">
    <source>
        <dbReference type="ARBA" id="ARBA00023004"/>
    </source>
</evidence>
<dbReference type="SMART" id="SM00747">
    <property type="entry name" value="CFEM"/>
    <property type="match status" value="1"/>
</dbReference>